<dbReference type="SMART" id="SM01294">
    <property type="entry name" value="PKS_PP_betabranch"/>
    <property type="match status" value="1"/>
</dbReference>
<evidence type="ECO:0000256" key="2">
    <source>
        <dbReference type="ARBA" id="ARBA00022553"/>
    </source>
</evidence>
<sequence>TAPDALFTVDWPLIGENTDADLPVGVIGPDTGDLADALRAADVTVTVSPDLATLDAVPPVVLTRIASQADDAPTATALRTTTEQALRLVQSWLAEPRFADSRLVVATPATGDLPAAAARGLLRTAQTENPGRLTVLHLDGPPDGDLLRRALTTPEPEVRAGAAGLRAPRLVRAPRTTQPPAWDVSGTVLVTGGTGGLGGLVARHLVTRHGARDLLLVSRRGPNAPGADRLATDLTALGARVRVVACDTGDRDALARLLDGEHLTAVVHVAGVVDDGVVDALTIERLDTVLRPKADTAWYLHELAPDVGTFVLFSSSAGILGGAGQGNYAAANAFLDALAEHRRALGLPALSLAWGPWDVAASAMTGDLTDVDRARLARSGFPFLTPDDGLALLDAAPAAGHATVLPLRIDPTALRARADVPALLSSLTRPTARRTTLTTAASVEVRADGLVERLAPLDPADRRAALLDLVRERVAAVLGHQDAQRVEPSRAFRDLGFDSLTAVELRNALGTATGLRLPATLVFDHPTPRALAEHLLSELLPDTGHTRTHTRTGTSEREAPAVAPLADDPVVVVGMACRFPGGVESPEDLWRLVSEGVDAVGEFPSDRGWDLERLYHPDPEHSGTSSTRHGGFLHGAGDFDADFFGMSPREALATDAQQRLLLESVWEAVERAGVDPTSLR</sequence>
<dbReference type="SMART" id="SM00822">
    <property type="entry name" value="PKS_KR"/>
    <property type="match status" value="1"/>
</dbReference>
<dbReference type="SUPFAM" id="SSF53901">
    <property type="entry name" value="Thiolase-like"/>
    <property type="match status" value="1"/>
</dbReference>
<dbReference type="InterPro" id="IPR057326">
    <property type="entry name" value="KR_dom"/>
</dbReference>
<organism evidence="7 8">
    <name type="scientific">Streptomyces spongiae</name>
    <dbReference type="NCBI Taxonomy" id="565072"/>
    <lineage>
        <taxon>Bacteria</taxon>
        <taxon>Bacillati</taxon>
        <taxon>Actinomycetota</taxon>
        <taxon>Actinomycetes</taxon>
        <taxon>Kitasatosporales</taxon>
        <taxon>Streptomycetaceae</taxon>
        <taxon>Streptomyces</taxon>
    </lineage>
</organism>
<dbReference type="EMBL" id="VJZC01000979">
    <property type="protein sequence ID" value="MPY64878.1"/>
    <property type="molecule type" value="Genomic_DNA"/>
</dbReference>
<dbReference type="SUPFAM" id="SSF51735">
    <property type="entry name" value="NAD(P)-binding Rossmann-fold domains"/>
    <property type="match status" value="2"/>
</dbReference>
<dbReference type="InterPro" id="IPR006162">
    <property type="entry name" value="Ppantetheine_attach_site"/>
</dbReference>
<keyword evidence="3" id="KW-0808">Transferase</keyword>
<gene>
    <name evidence="7" type="ORF">FNH08_49360</name>
</gene>
<dbReference type="Pfam" id="PF00109">
    <property type="entry name" value="ketoacyl-synt"/>
    <property type="match status" value="1"/>
</dbReference>
<name>A0A5N8Y0D1_9ACTN</name>
<dbReference type="Pfam" id="PF00550">
    <property type="entry name" value="PP-binding"/>
    <property type="match status" value="1"/>
</dbReference>
<dbReference type="InterPro" id="IPR020841">
    <property type="entry name" value="PKS_Beta-ketoAc_synthase_dom"/>
</dbReference>
<proteinExistence type="predicted"/>
<dbReference type="PANTHER" id="PTHR43775:SF51">
    <property type="entry name" value="INACTIVE PHENOLPHTHIOCEROL SYNTHESIS POLYKETIDE SYNTHASE TYPE I PKS1-RELATED"/>
    <property type="match status" value="1"/>
</dbReference>
<dbReference type="SUPFAM" id="SSF47336">
    <property type="entry name" value="ACP-like"/>
    <property type="match status" value="1"/>
</dbReference>
<keyword evidence="2" id="KW-0597">Phosphoprotein</keyword>
<dbReference type="Gene3D" id="3.40.47.10">
    <property type="match status" value="1"/>
</dbReference>
<dbReference type="InterPro" id="IPR050091">
    <property type="entry name" value="PKS_NRPS_Biosynth_Enz"/>
</dbReference>
<evidence type="ECO:0000256" key="4">
    <source>
        <dbReference type="ARBA" id="ARBA00023268"/>
    </source>
</evidence>
<protein>
    <submittedName>
        <fullName evidence="7">SDR family NAD(P)-dependent oxidoreductase</fullName>
    </submittedName>
</protein>
<evidence type="ECO:0000313" key="7">
    <source>
        <dbReference type="EMBL" id="MPY64878.1"/>
    </source>
</evidence>
<evidence type="ECO:0000256" key="3">
    <source>
        <dbReference type="ARBA" id="ARBA00022679"/>
    </source>
</evidence>
<dbReference type="RefSeq" id="WP_152778498.1">
    <property type="nucleotide sequence ID" value="NZ_VJZC01000979.1"/>
</dbReference>
<dbReference type="Pfam" id="PF08659">
    <property type="entry name" value="KR"/>
    <property type="match status" value="1"/>
</dbReference>
<reference evidence="7 8" key="1">
    <citation type="submission" date="2019-07" db="EMBL/GenBank/DDBJ databases">
        <title>New species of Amycolatopsis and Streptomyces.</title>
        <authorList>
            <person name="Duangmal K."/>
            <person name="Teo W.F.A."/>
            <person name="Lipun K."/>
        </authorList>
    </citation>
    <scope>NUCLEOTIDE SEQUENCE [LARGE SCALE GENOMIC DNA]</scope>
    <source>
        <strain evidence="7 8">NBRC 106415</strain>
    </source>
</reference>
<keyword evidence="1" id="KW-0596">Phosphopantetheine</keyword>
<keyword evidence="4" id="KW-0511">Multifunctional enzyme</keyword>
<dbReference type="InterPro" id="IPR014030">
    <property type="entry name" value="Ketoacyl_synth_N"/>
</dbReference>
<dbReference type="GO" id="GO:0006633">
    <property type="term" value="P:fatty acid biosynthetic process"/>
    <property type="evidence" value="ECO:0007669"/>
    <property type="project" value="TreeGrafter"/>
</dbReference>
<dbReference type="InterPro" id="IPR016039">
    <property type="entry name" value="Thiolase-like"/>
</dbReference>
<dbReference type="Proteomes" id="UP000400924">
    <property type="component" value="Unassembled WGS sequence"/>
</dbReference>
<feature type="domain" description="Ketosynthase family 3 (KS3)" evidence="6">
    <location>
        <begin position="567"/>
        <end position="680"/>
    </location>
</feature>
<keyword evidence="8" id="KW-1185">Reference proteome</keyword>
<dbReference type="InterPro" id="IPR009081">
    <property type="entry name" value="PP-bd_ACP"/>
</dbReference>
<dbReference type="PROSITE" id="PS00012">
    <property type="entry name" value="PHOSPHOPANTETHEINE"/>
    <property type="match status" value="1"/>
</dbReference>
<dbReference type="PROSITE" id="PS52004">
    <property type="entry name" value="KS3_2"/>
    <property type="match status" value="1"/>
</dbReference>
<dbReference type="Gene3D" id="3.40.50.720">
    <property type="entry name" value="NAD(P)-binding Rossmann-like Domain"/>
    <property type="match status" value="1"/>
</dbReference>
<comment type="caution">
    <text evidence="7">The sequence shown here is derived from an EMBL/GenBank/DDBJ whole genome shotgun (WGS) entry which is preliminary data.</text>
</comment>
<dbReference type="AlphaFoldDB" id="A0A5N8Y0D1"/>
<dbReference type="GO" id="GO:0004312">
    <property type="term" value="F:fatty acid synthase activity"/>
    <property type="evidence" value="ECO:0007669"/>
    <property type="project" value="TreeGrafter"/>
</dbReference>
<dbReference type="OrthoDB" id="9778690at2"/>
<dbReference type="InterPro" id="IPR036736">
    <property type="entry name" value="ACP-like_sf"/>
</dbReference>
<evidence type="ECO:0000259" key="5">
    <source>
        <dbReference type="PROSITE" id="PS50075"/>
    </source>
</evidence>
<dbReference type="InterPro" id="IPR013968">
    <property type="entry name" value="PKS_KR"/>
</dbReference>
<dbReference type="GO" id="GO:0017000">
    <property type="term" value="P:antibiotic biosynthetic process"/>
    <property type="evidence" value="ECO:0007669"/>
    <property type="project" value="UniProtKB-ARBA"/>
</dbReference>
<feature type="non-terminal residue" evidence="7">
    <location>
        <position position="680"/>
    </location>
</feature>
<dbReference type="InterPro" id="IPR020806">
    <property type="entry name" value="PKS_PP-bd"/>
</dbReference>
<feature type="domain" description="Carrier" evidence="5">
    <location>
        <begin position="464"/>
        <end position="539"/>
    </location>
</feature>
<dbReference type="CDD" id="cd08956">
    <property type="entry name" value="KR_3_FAS_SDR_x"/>
    <property type="match status" value="1"/>
</dbReference>
<dbReference type="FunFam" id="1.10.1200.10:FF:000007">
    <property type="entry name" value="Probable polyketide synthase pks17"/>
    <property type="match status" value="1"/>
</dbReference>
<evidence type="ECO:0000256" key="1">
    <source>
        <dbReference type="ARBA" id="ARBA00022450"/>
    </source>
</evidence>
<evidence type="ECO:0000259" key="6">
    <source>
        <dbReference type="PROSITE" id="PS52004"/>
    </source>
</evidence>
<dbReference type="SMART" id="SM00823">
    <property type="entry name" value="PKS_PP"/>
    <property type="match status" value="1"/>
</dbReference>
<dbReference type="InterPro" id="IPR036291">
    <property type="entry name" value="NAD(P)-bd_dom_sf"/>
</dbReference>
<dbReference type="GO" id="GO:0031177">
    <property type="term" value="F:phosphopantetheine binding"/>
    <property type="evidence" value="ECO:0007669"/>
    <property type="project" value="InterPro"/>
</dbReference>
<feature type="non-terminal residue" evidence="7">
    <location>
        <position position="1"/>
    </location>
</feature>
<dbReference type="Gene3D" id="1.10.1200.10">
    <property type="entry name" value="ACP-like"/>
    <property type="match status" value="1"/>
</dbReference>
<accession>A0A5N8Y0D1</accession>
<dbReference type="PANTHER" id="PTHR43775">
    <property type="entry name" value="FATTY ACID SYNTHASE"/>
    <property type="match status" value="1"/>
</dbReference>
<evidence type="ECO:0000313" key="8">
    <source>
        <dbReference type="Proteomes" id="UP000400924"/>
    </source>
</evidence>
<dbReference type="SMART" id="SM00825">
    <property type="entry name" value="PKS_KS"/>
    <property type="match status" value="1"/>
</dbReference>
<dbReference type="PROSITE" id="PS50075">
    <property type="entry name" value="CARRIER"/>
    <property type="match status" value="1"/>
</dbReference>